<dbReference type="EMBL" id="BMAU01021410">
    <property type="protein sequence ID" value="GFY33303.1"/>
    <property type="molecule type" value="Genomic_DNA"/>
</dbReference>
<organism evidence="1 2">
    <name type="scientific">Trichonephila clavipes</name>
    <name type="common">Golden silk orbweaver</name>
    <name type="synonym">Nephila clavipes</name>
    <dbReference type="NCBI Taxonomy" id="2585209"/>
    <lineage>
        <taxon>Eukaryota</taxon>
        <taxon>Metazoa</taxon>
        <taxon>Ecdysozoa</taxon>
        <taxon>Arthropoda</taxon>
        <taxon>Chelicerata</taxon>
        <taxon>Arachnida</taxon>
        <taxon>Araneae</taxon>
        <taxon>Araneomorphae</taxon>
        <taxon>Entelegynae</taxon>
        <taxon>Araneoidea</taxon>
        <taxon>Nephilidae</taxon>
        <taxon>Trichonephila</taxon>
    </lineage>
</organism>
<dbReference type="Gene3D" id="3.30.420.10">
    <property type="entry name" value="Ribonuclease H-like superfamily/Ribonuclease H"/>
    <property type="match status" value="1"/>
</dbReference>
<reference evidence="1" key="1">
    <citation type="submission" date="2020-08" db="EMBL/GenBank/DDBJ databases">
        <title>Multicomponent nature underlies the extraordinary mechanical properties of spider dragline silk.</title>
        <authorList>
            <person name="Kono N."/>
            <person name="Nakamura H."/>
            <person name="Mori M."/>
            <person name="Yoshida Y."/>
            <person name="Ohtoshi R."/>
            <person name="Malay A.D."/>
            <person name="Moran D.A.P."/>
            <person name="Tomita M."/>
            <person name="Numata K."/>
            <person name="Arakawa K."/>
        </authorList>
    </citation>
    <scope>NUCLEOTIDE SEQUENCE</scope>
</reference>
<comment type="caution">
    <text evidence="1">The sequence shown here is derived from an EMBL/GenBank/DDBJ whole genome shotgun (WGS) entry which is preliminary data.</text>
</comment>
<dbReference type="GO" id="GO:0003676">
    <property type="term" value="F:nucleic acid binding"/>
    <property type="evidence" value="ECO:0007669"/>
    <property type="project" value="InterPro"/>
</dbReference>
<protein>
    <submittedName>
        <fullName evidence="1">Uncharacterized protein</fullName>
    </submittedName>
</protein>
<keyword evidence="2" id="KW-1185">Reference proteome</keyword>
<name>A0A8X7BJD2_TRICX</name>
<dbReference type="InterPro" id="IPR012337">
    <property type="entry name" value="RNaseH-like_sf"/>
</dbReference>
<dbReference type="InterPro" id="IPR036397">
    <property type="entry name" value="RNaseH_sf"/>
</dbReference>
<proteinExistence type="predicted"/>
<dbReference type="SUPFAM" id="SSF53098">
    <property type="entry name" value="Ribonuclease H-like"/>
    <property type="match status" value="1"/>
</dbReference>
<dbReference type="AlphaFoldDB" id="A0A8X7BJD2"/>
<gene>
    <name evidence="1" type="primary">NCL1_26341</name>
    <name evidence="1" type="ORF">TNCV_1897571</name>
</gene>
<evidence type="ECO:0000313" key="2">
    <source>
        <dbReference type="Proteomes" id="UP000887159"/>
    </source>
</evidence>
<accession>A0A8X7BJD2</accession>
<evidence type="ECO:0000313" key="1">
    <source>
        <dbReference type="EMBL" id="GFY33303.1"/>
    </source>
</evidence>
<sequence>MTPYLHSYLQETNRAGMGWFCRLFEGSLAVGKNATNYDGEVLAVCEAITHLLSAGLAPAKVVFFIDCQAAILALRGLRGVKFF</sequence>
<dbReference type="Proteomes" id="UP000887159">
    <property type="component" value="Unassembled WGS sequence"/>
</dbReference>